<feature type="region of interest" description="Disordered" evidence="1">
    <location>
        <begin position="100"/>
        <end position="119"/>
    </location>
</feature>
<name>A0A212FGW9_DANPL</name>
<gene>
    <name evidence="2" type="ORF">KGM_204838</name>
</gene>
<evidence type="ECO:0000313" key="3">
    <source>
        <dbReference type="Proteomes" id="UP000007151"/>
    </source>
</evidence>
<keyword evidence="3" id="KW-1185">Reference proteome</keyword>
<evidence type="ECO:0000313" key="2">
    <source>
        <dbReference type="EMBL" id="OWR52970.1"/>
    </source>
</evidence>
<dbReference type="AlphaFoldDB" id="A0A212FGW9"/>
<evidence type="ECO:0000256" key="1">
    <source>
        <dbReference type="SAM" id="MobiDB-lite"/>
    </source>
</evidence>
<feature type="compositionally biased region" description="Gly residues" evidence="1">
    <location>
        <begin position="11"/>
        <end position="21"/>
    </location>
</feature>
<proteinExistence type="predicted"/>
<dbReference type="EMBL" id="AGBW02008593">
    <property type="protein sequence ID" value="OWR52970.1"/>
    <property type="molecule type" value="Genomic_DNA"/>
</dbReference>
<protein>
    <submittedName>
        <fullName evidence="2">Uncharacterized protein</fullName>
    </submittedName>
</protein>
<accession>A0A212FGW9</accession>
<feature type="region of interest" description="Disordered" evidence="1">
    <location>
        <begin position="1"/>
        <end position="21"/>
    </location>
</feature>
<comment type="caution">
    <text evidence="2">The sequence shown here is derived from an EMBL/GenBank/DDBJ whole genome shotgun (WGS) entry which is preliminary data.</text>
</comment>
<dbReference type="InParanoid" id="A0A212FGW9"/>
<dbReference type="Proteomes" id="UP000007151">
    <property type="component" value="Unassembled WGS sequence"/>
</dbReference>
<dbReference type="KEGG" id="dpl:KGM_204838"/>
<reference evidence="2 3" key="1">
    <citation type="journal article" date="2011" name="Cell">
        <title>The monarch butterfly genome yields insights into long-distance migration.</title>
        <authorList>
            <person name="Zhan S."/>
            <person name="Merlin C."/>
            <person name="Boore J.L."/>
            <person name="Reppert S.M."/>
        </authorList>
    </citation>
    <scope>NUCLEOTIDE SEQUENCE [LARGE SCALE GENOMIC DNA]</scope>
    <source>
        <strain evidence="2">F-2</strain>
    </source>
</reference>
<sequence length="119" mass="12705">MTSSTPRAEYGVGGGGGGGGGHCARTHRPIYDYVSQFHVAFYLFSRGGCSTLYIKQELPAIDDHSQHETLSACNAQTLADPLAVRQLHMSFDNKHQCITASTTDDATGRTDGPTDSPTD</sequence>
<organism evidence="2 3">
    <name type="scientific">Danaus plexippus plexippus</name>
    <dbReference type="NCBI Taxonomy" id="278856"/>
    <lineage>
        <taxon>Eukaryota</taxon>
        <taxon>Metazoa</taxon>
        <taxon>Ecdysozoa</taxon>
        <taxon>Arthropoda</taxon>
        <taxon>Hexapoda</taxon>
        <taxon>Insecta</taxon>
        <taxon>Pterygota</taxon>
        <taxon>Neoptera</taxon>
        <taxon>Endopterygota</taxon>
        <taxon>Lepidoptera</taxon>
        <taxon>Glossata</taxon>
        <taxon>Ditrysia</taxon>
        <taxon>Papilionoidea</taxon>
        <taxon>Nymphalidae</taxon>
        <taxon>Danainae</taxon>
        <taxon>Danaini</taxon>
        <taxon>Danaina</taxon>
        <taxon>Danaus</taxon>
        <taxon>Danaus</taxon>
    </lineage>
</organism>